<dbReference type="EMBL" id="VSSQ01144115">
    <property type="protein sequence ID" value="MPN63941.1"/>
    <property type="molecule type" value="Genomic_DNA"/>
</dbReference>
<proteinExistence type="predicted"/>
<accession>A0A645JK25</accession>
<sequence>MLSIQIPFKREHATVDNVTVMTPGEKILFIDYLQLFIPILLLFFIIPGIINITGINPSCKGKDEKNGTIRPGRCDVVSGRAIRDVHSLGTLFDARATRMDPQL</sequence>
<organism evidence="2">
    <name type="scientific">bioreactor metagenome</name>
    <dbReference type="NCBI Taxonomy" id="1076179"/>
    <lineage>
        <taxon>unclassified sequences</taxon>
        <taxon>metagenomes</taxon>
        <taxon>ecological metagenomes</taxon>
    </lineage>
</organism>
<name>A0A645JK25_9ZZZZ</name>
<evidence type="ECO:0000256" key="1">
    <source>
        <dbReference type="SAM" id="Phobius"/>
    </source>
</evidence>
<feature type="transmembrane region" description="Helical" evidence="1">
    <location>
        <begin position="32"/>
        <end position="52"/>
    </location>
</feature>
<keyword evidence="1" id="KW-0472">Membrane</keyword>
<protein>
    <submittedName>
        <fullName evidence="2">Uncharacterized protein</fullName>
    </submittedName>
</protein>
<gene>
    <name evidence="2" type="ORF">SDC9_211708</name>
</gene>
<keyword evidence="1" id="KW-1133">Transmembrane helix</keyword>
<dbReference type="AlphaFoldDB" id="A0A645JK25"/>
<comment type="caution">
    <text evidence="2">The sequence shown here is derived from an EMBL/GenBank/DDBJ whole genome shotgun (WGS) entry which is preliminary data.</text>
</comment>
<reference evidence="2" key="1">
    <citation type="submission" date="2019-08" db="EMBL/GenBank/DDBJ databases">
        <authorList>
            <person name="Kucharzyk K."/>
            <person name="Murdoch R.W."/>
            <person name="Higgins S."/>
            <person name="Loffler F."/>
        </authorList>
    </citation>
    <scope>NUCLEOTIDE SEQUENCE</scope>
</reference>
<evidence type="ECO:0000313" key="2">
    <source>
        <dbReference type="EMBL" id="MPN63941.1"/>
    </source>
</evidence>
<keyword evidence="1" id="KW-0812">Transmembrane</keyword>